<proteinExistence type="predicted"/>
<dbReference type="Pfam" id="PF05751">
    <property type="entry name" value="FixH"/>
    <property type="match status" value="1"/>
</dbReference>
<dbReference type="InterPro" id="IPR008620">
    <property type="entry name" value="FixH"/>
</dbReference>
<evidence type="ECO:0008006" key="4">
    <source>
        <dbReference type="Google" id="ProtNLM"/>
    </source>
</evidence>
<keyword evidence="1" id="KW-1133">Transmembrane helix</keyword>
<organism evidence="3">
    <name type="scientific">Wolinella succinogenes (strain ATCC 29543 / DSM 1740 / CCUG 13145 / JCM 31913 / LMG 7466 / NCTC 11488 / FDC 602W)</name>
    <name type="common">Vibrio succinogenes</name>
    <dbReference type="NCBI Taxonomy" id="273121"/>
    <lineage>
        <taxon>Bacteria</taxon>
        <taxon>Pseudomonadati</taxon>
        <taxon>Campylobacterota</taxon>
        <taxon>Epsilonproteobacteria</taxon>
        <taxon>Campylobacterales</taxon>
        <taxon>Helicobacteraceae</taxon>
        <taxon>Wolinella</taxon>
    </lineage>
</organism>
<dbReference type="STRING" id="273121.WS0185"/>
<keyword evidence="1" id="KW-0472">Membrane</keyword>
<dbReference type="AlphaFoldDB" id="Q7MSR9"/>
<protein>
    <recommendedName>
        <fullName evidence="4">Nitrogen fixation protein FixH</fullName>
    </recommendedName>
</protein>
<dbReference type="Proteomes" id="UP000000422">
    <property type="component" value="Chromosome"/>
</dbReference>
<dbReference type="eggNOG" id="COG5456">
    <property type="taxonomic scope" value="Bacteria"/>
</dbReference>
<dbReference type="HOGENOM" id="CLU_127149_0_0_7"/>
<gene>
    <name evidence="2" type="ordered locus">WS0185</name>
</gene>
<name>Q7MSR9_WOLSU</name>
<feature type="transmembrane region" description="Helical" evidence="1">
    <location>
        <begin position="7"/>
        <end position="31"/>
    </location>
</feature>
<keyword evidence="3" id="KW-1185">Reference proteome</keyword>
<dbReference type="KEGG" id="wsu:WS0185"/>
<keyword evidence="1" id="KW-0812">Transmembrane</keyword>
<accession>Q7MSR9</accession>
<evidence type="ECO:0000313" key="3">
    <source>
        <dbReference type="Proteomes" id="UP000000422"/>
    </source>
</evidence>
<reference evidence="2 3" key="1">
    <citation type="journal article" date="2003" name="Proc. Natl. Acad. Sci. U.S.A.">
        <title>Complete genome sequence and analysis of Wolinella succinogenes.</title>
        <authorList>
            <person name="Baar C."/>
            <person name="Eppinger M."/>
            <person name="Raddatz G."/>
            <person name="Simon JM."/>
            <person name="Lanz C."/>
            <person name="Klimmek O."/>
            <person name="Nandakumar R."/>
            <person name="Gross R."/>
            <person name="Rosinus A."/>
            <person name="Keller H."/>
            <person name="Jagtap P."/>
            <person name="Linke B."/>
            <person name="Meyer F."/>
            <person name="Lederer H."/>
            <person name="Schuster S.C."/>
        </authorList>
    </citation>
    <scope>NUCLEOTIDE SEQUENCE [LARGE SCALE GENOMIC DNA]</scope>
    <source>
        <strain evidence="3">ATCC 29543 / DSM 1740 / CCUG 13145 / JCM 31913 / LMG 7466 / NCTC 11488 / FDC 602W</strain>
    </source>
</reference>
<dbReference type="EMBL" id="BX571657">
    <property type="protein sequence ID" value="CAE09346.1"/>
    <property type="molecule type" value="Genomic_DNA"/>
</dbReference>
<evidence type="ECO:0000313" key="2">
    <source>
        <dbReference type="EMBL" id="CAE09346.1"/>
    </source>
</evidence>
<sequence length="163" mass="18795">MMREKNFWPLGIFLVTMTVVGMIIWTVNLALKNPVELDNSYMSYYQQVDSNINEIQQEQKRFWGLYAIKPFSSKVEMNLPQGVSIELLKRETQEGVEGAKVTFRLTRPHTAREDIDLGEGREVGKGVYATPAIQFPKEGRWKLQAMIETSEGKGYFEKELNAR</sequence>
<evidence type="ECO:0000256" key="1">
    <source>
        <dbReference type="SAM" id="Phobius"/>
    </source>
</evidence>